<keyword evidence="2" id="KW-0238">DNA-binding</keyword>
<keyword evidence="1" id="KW-0235">DNA replication</keyword>
<dbReference type="Gene3D" id="1.10.860.10">
    <property type="entry name" value="DNAb Helicase, Chain A"/>
    <property type="match status" value="1"/>
</dbReference>
<dbReference type="InterPro" id="IPR007693">
    <property type="entry name" value="DNA_helicase_DnaB-like_N"/>
</dbReference>
<gene>
    <name evidence="4" type="ORF">SDC9_177298</name>
</gene>
<name>A0A645GSW9_9ZZZZ</name>
<feature type="domain" description="DNA helicase DnaB-like N-terminal" evidence="3">
    <location>
        <begin position="46"/>
        <end position="138"/>
    </location>
</feature>
<sequence>MTQINFLAKKKKKKQEKMYFEKINDLVIGKDDKVNPDRKNHMRAAAAEEKLIINLLSNPDFYKSIKTMIMPEDFMTLFNRRVFTALVDRIENDIEIDIGCFNEKFNTDEIGRITHYFVSAKTVSNTLKECEDCVQVIKDEKEKFKLKSVADVSDEEFLNMFRKK</sequence>
<evidence type="ECO:0000256" key="2">
    <source>
        <dbReference type="ARBA" id="ARBA00023125"/>
    </source>
</evidence>
<accession>A0A645GSW9</accession>
<reference evidence="4" key="1">
    <citation type="submission" date="2019-08" db="EMBL/GenBank/DDBJ databases">
        <authorList>
            <person name="Kucharzyk K."/>
            <person name="Murdoch R.W."/>
            <person name="Higgins S."/>
            <person name="Loffler F."/>
        </authorList>
    </citation>
    <scope>NUCLEOTIDE SEQUENCE</scope>
</reference>
<organism evidence="4">
    <name type="scientific">bioreactor metagenome</name>
    <dbReference type="NCBI Taxonomy" id="1076179"/>
    <lineage>
        <taxon>unclassified sequences</taxon>
        <taxon>metagenomes</taxon>
        <taxon>ecological metagenomes</taxon>
    </lineage>
</organism>
<proteinExistence type="predicted"/>
<dbReference type="InterPro" id="IPR016136">
    <property type="entry name" value="DNA_helicase_N/primase_C"/>
</dbReference>
<dbReference type="AlphaFoldDB" id="A0A645GSW9"/>
<evidence type="ECO:0000259" key="3">
    <source>
        <dbReference type="Pfam" id="PF00772"/>
    </source>
</evidence>
<dbReference type="GO" id="GO:0003678">
    <property type="term" value="F:DNA helicase activity"/>
    <property type="evidence" value="ECO:0007669"/>
    <property type="project" value="InterPro"/>
</dbReference>
<dbReference type="Pfam" id="PF00772">
    <property type="entry name" value="DnaB"/>
    <property type="match status" value="1"/>
</dbReference>
<dbReference type="InterPro" id="IPR036185">
    <property type="entry name" value="DNA_heli_DnaB-like_N_sf"/>
</dbReference>
<dbReference type="GO" id="GO:0006260">
    <property type="term" value="P:DNA replication"/>
    <property type="evidence" value="ECO:0007669"/>
    <property type="project" value="UniProtKB-KW"/>
</dbReference>
<dbReference type="SUPFAM" id="SSF48024">
    <property type="entry name" value="N-terminal domain of DnaB helicase"/>
    <property type="match status" value="1"/>
</dbReference>
<dbReference type="GO" id="GO:0003677">
    <property type="term" value="F:DNA binding"/>
    <property type="evidence" value="ECO:0007669"/>
    <property type="project" value="UniProtKB-KW"/>
</dbReference>
<evidence type="ECO:0000256" key="1">
    <source>
        <dbReference type="ARBA" id="ARBA00022705"/>
    </source>
</evidence>
<comment type="caution">
    <text evidence="4">The sequence shown here is derived from an EMBL/GenBank/DDBJ whole genome shotgun (WGS) entry which is preliminary data.</text>
</comment>
<dbReference type="EMBL" id="VSSQ01080719">
    <property type="protein sequence ID" value="MPN29845.1"/>
    <property type="molecule type" value="Genomic_DNA"/>
</dbReference>
<protein>
    <recommendedName>
        <fullName evidence="3">DNA helicase DnaB-like N-terminal domain-containing protein</fullName>
    </recommendedName>
</protein>
<dbReference type="GO" id="GO:0005524">
    <property type="term" value="F:ATP binding"/>
    <property type="evidence" value="ECO:0007669"/>
    <property type="project" value="InterPro"/>
</dbReference>
<evidence type="ECO:0000313" key="4">
    <source>
        <dbReference type="EMBL" id="MPN29845.1"/>
    </source>
</evidence>